<dbReference type="EMBL" id="BSXV01011488">
    <property type="protein sequence ID" value="GMF08959.1"/>
    <property type="molecule type" value="Genomic_DNA"/>
</dbReference>
<name>A0ACB5UCV7_CANBO</name>
<evidence type="ECO:0000313" key="1">
    <source>
        <dbReference type="EMBL" id="GMF08959.1"/>
    </source>
</evidence>
<gene>
    <name evidence="1" type="ORF">Cboi01_000678000</name>
</gene>
<organism evidence="1 2">
    <name type="scientific">Candida boidinii</name>
    <name type="common">Yeast</name>
    <dbReference type="NCBI Taxonomy" id="5477"/>
    <lineage>
        <taxon>Eukaryota</taxon>
        <taxon>Fungi</taxon>
        <taxon>Dikarya</taxon>
        <taxon>Ascomycota</taxon>
        <taxon>Saccharomycotina</taxon>
        <taxon>Pichiomycetes</taxon>
        <taxon>Pichiales</taxon>
        <taxon>Pichiaceae</taxon>
        <taxon>Ogataea</taxon>
        <taxon>Ogataea/Candida clade</taxon>
    </lineage>
</organism>
<sequence>MKYFTVPITGDKIPAVGFGSGTKWQVRKRGRDEVERKLVDEELVDVIKTALVSGFLHLDTAEFYTTREEIGLGIKESGIPREEIWLTDKYDPGWIDGDLVYVGNQKGPYDSLVNGLKEMKMDYVDLFLIHSPFFGESTSGKITVEEAWRQMEKLQKEGYAKNIGVSNFNVEMMEKIFKICEVPPQVNQIEFHCYLQDQSPGIVKFCKEKNILVEAYSPLTPILPHKMVKASAKPPLDPIITELCKKYDVTETQLILNWVYSIGILPITTSSNPKRMAEILKITDFEVSPEDIEKITEVGKTFHFRNGLHEIFE</sequence>
<protein>
    <submittedName>
        <fullName evidence="1">Unnamed protein product</fullName>
    </submittedName>
</protein>
<keyword evidence="2" id="KW-1185">Reference proteome</keyword>
<dbReference type="Proteomes" id="UP001165101">
    <property type="component" value="Unassembled WGS sequence"/>
</dbReference>
<proteinExistence type="predicted"/>
<reference evidence="1" key="1">
    <citation type="submission" date="2023-04" db="EMBL/GenBank/DDBJ databases">
        <title>Candida boidinii NBRC 1967.</title>
        <authorList>
            <person name="Ichikawa N."/>
            <person name="Sato H."/>
            <person name="Tonouchi N."/>
        </authorList>
    </citation>
    <scope>NUCLEOTIDE SEQUENCE</scope>
    <source>
        <strain evidence="1">NBRC 1967</strain>
    </source>
</reference>
<evidence type="ECO:0000313" key="2">
    <source>
        <dbReference type="Proteomes" id="UP001165101"/>
    </source>
</evidence>
<comment type="caution">
    <text evidence="1">The sequence shown here is derived from an EMBL/GenBank/DDBJ whole genome shotgun (WGS) entry which is preliminary data.</text>
</comment>
<accession>A0ACB5UCV7</accession>